<protein>
    <submittedName>
        <fullName evidence="1">Uncharacterized protein</fullName>
    </submittedName>
</protein>
<dbReference type="EMBL" id="ADMG01000024">
    <property type="protein sequence ID" value="EKB31465.1"/>
    <property type="molecule type" value="Genomic_DNA"/>
</dbReference>
<name>K1JIG9_9BURK</name>
<dbReference type="PATRIC" id="fig|742823.3.peg.935"/>
<dbReference type="Proteomes" id="UP000005835">
    <property type="component" value="Unassembled WGS sequence"/>
</dbReference>
<dbReference type="AlphaFoldDB" id="K1JIG9"/>
<dbReference type="Pfam" id="PF22758">
    <property type="entry name" value="Phage_cement"/>
    <property type="match status" value="1"/>
</dbReference>
<sequence length="190" mass="19204">MGFQAVVKTDPAVGIAGQEVNPKQAVYTAFNYVSDGTVQAGTFCFATALKGNVTGETNIVSLKGTSGAKPVGFVERDVIATIPTLTADASQVYPQGACPPIAIRGQFYAVATGAVTEGQSVLCDPATGAITYGAAGTTNDTGWRVIFPRGVKSAAKDDVVIYQNFGVTVATGAMAAALADSAKVDEASAG</sequence>
<dbReference type="RefSeq" id="WP_005434641.1">
    <property type="nucleotide sequence ID" value="NZ_JH815515.1"/>
</dbReference>
<evidence type="ECO:0000313" key="1">
    <source>
        <dbReference type="EMBL" id="EKB31465.1"/>
    </source>
</evidence>
<dbReference type="HOGENOM" id="CLU_1567738_0_0_4"/>
<gene>
    <name evidence="1" type="ORF">HMPREF9465_00943</name>
</gene>
<keyword evidence="2" id="KW-1185">Reference proteome</keyword>
<dbReference type="STRING" id="742823.HMPREF9465_00943"/>
<dbReference type="eggNOG" id="ENOG5030YJI">
    <property type="taxonomic scope" value="Bacteria"/>
</dbReference>
<comment type="caution">
    <text evidence="1">The sequence shown here is derived from an EMBL/GenBank/DDBJ whole genome shotgun (WGS) entry which is preliminary data.</text>
</comment>
<organism evidence="1 2">
    <name type="scientific">Sutterella wadsworthensis 2_1_59BFAA</name>
    <dbReference type="NCBI Taxonomy" id="742823"/>
    <lineage>
        <taxon>Bacteria</taxon>
        <taxon>Pseudomonadati</taxon>
        <taxon>Pseudomonadota</taxon>
        <taxon>Betaproteobacteria</taxon>
        <taxon>Burkholderiales</taxon>
        <taxon>Sutterellaceae</taxon>
        <taxon>Sutterella</taxon>
    </lineage>
</organism>
<reference evidence="1 2" key="1">
    <citation type="submission" date="2012-05" db="EMBL/GenBank/DDBJ databases">
        <title>The Genome Sequence of Sutterella wadsworthensis 2_1_59BFAA.</title>
        <authorList>
            <consortium name="The Broad Institute Genome Sequencing Platform"/>
            <person name="Earl A."/>
            <person name="Ward D."/>
            <person name="Feldgarden M."/>
            <person name="Gevers D."/>
            <person name="Daigneault M."/>
            <person name="Strauss J."/>
            <person name="Allen-Vercoe E."/>
            <person name="Walker B."/>
            <person name="Young S.K."/>
            <person name="Zeng Q."/>
            <person name="Gargeya S."/>
            <person name="Fitzgerald M."/>
            <person name="Haas B."/>
            <person name="Abouelleil A."/>
            <person name="Alvarado L."/>
            <person name="Arachchi H.M."/>
            <person name="Berlin A.M."/>
            <person name="Chapman S.B."/>
            <person name="Goldberg J."/>
            <person name="Griggs A."/>
            <person name="Gujja S."/>
            <person name="Hansen M."/>
            <person name="Howarth C."/>
            <person name="Imamovic A."/>
            <person name="Larimer J."/>
            <person name="McCowen C."/>
            <person name="Montmayeur A."/>
            <person name="Murphy C."/>
            <person name="Neiman D."/>
            <person name="Pearson M."/>
            <person name="Priest M."/>
            <person name="Roberts A."/>
            <person name="Saif S."/>
            <person name="Shea T."/>
            <person name="Sisk P."/>
            <person name="Sykes S."/>
            <person name="Wortman J."/>
            <person name="Nusbaum C."/>
            <person name="Birren B."/>
        </authorList>
    </citation>
    <scope>NUCLEOTIDE SEQUENCE [LARGE SCALE GENOMIC DNA]</scope>
    <source>
        <strain evidence="1 2">2_1_59BFAA</strain>
    </source>
</reference>
<evidence type="ECO:0000313" key="2">
    <source>
        <dbReference type="Proteomes" id="UP000005835"/>
    </source>
</evidence>
<dbReference type="InterPro" id="IPR054438">
    <property type="entry name" value="Struct_cement_gp24/gp6"/>
</dbReference>
<accession>K1JIG9</accession>
<proteinExistence type="predicted"/>